<keyword evidence="7" id="KW-0560">Oxidoreductase</keyword>
<evidence type="ECO:0000256" key="12">
    <source>
        <dbReference type="SAM" id="Phobius"/>
    </source>
</evidence>
<dbReference type="InterPro" id="IPR002401">
    <property type="entry name" value="Cyt_P450_E_grp-I"/>
</dbReference>
<comment type="cofactor">
    <cofactor evidence="11">
        <name>heme</name>
        <dbReference type="ChEBI" id="CHEBI:30413"/>
    </cofactor>
</comment>
<dbReference type="PRINTS" id="PR00463">
    <property type="entry name" value="EP450I"/>
</dbReference>
<organism evidence="13 14">
    <name type="scientific">Escallonia herrerae</name>
    <dbReference type="NCBI Taxonomy" id="1293975"/>
    <lineage>
        <taxon>Eukaryota</taxon>
        <taxon>Viridiplantae</taxon>
        <taxon>Streptophyta</taxon>
        <taxon>Embryophyta</taxon>
        <taxon>Tracheophyta</taxon>
        <taxon>Spermatophyta</taxon>
        <taxon>Magnoliopsida</taxon>
        <taxon>eudicotyledons</taxon>
        <taxon>Gunneridae</taxon>
        <taxon>Pentapetalae</taxon>
        <taxon>asterids</taxon>
        <taxon>campanulids</taxon>
        <taxon>Escalloniales</taxon>
        <taxon>Escalloniaceae</taxon>
        <taxon>Escallonia</taxon>
    </lineage>
</organism>
<evidence type="ECO:0000313" key="13">
    <source>
        <dbReference type="EMBL" id="KAK3009109.1"/>
    </source>
</evidence>
<dbReference type="GO" id="GO:0016705">
    <property type="term" value="F:oxidoreductase activity, acting on paired donors, with incorporation or reduction of molecular oxygen"/>
    <property type="evidence" value="ECO:0007669"/>
    <property type="project" value="InterPro"/>
</dbReference>
<gene>
    <name evidence="13" type="ORF">RJ639_013139</name>
</gene>
<evidence type="ECO:0000256" key="6">
    <source>
        <dbReference type="ARBA" id="ARBA00022989"/>
    </source>
</evidence>
<evidence type="ECO:0000256" key="8">
    <source>
        <dbReference type="ARBA" id="ARBA00023004"/>
    </source>
</evidence>
<comment type="similarity">
    <text evidence="2">Belongs to the cytochrome P450 family.</text>
</comment>
<dbReference type="Proteomes" id="UP001188597">
    <property type="component" value="Unassembled WGS sequence"/>
</dbReference>
<comment type="subcellular location">
    <subcellularLocation>
        <location evidence="1">Membrane</location>
    </subcellularLocation>
</comment>
<dbReference type="GO" id="GO:0020037">
    <property type="term" value="F:heme binding"/>
    <property type="evidence" value="ECO:0007669"/>
    <property type="project" value="InterPro"/>
</dbReference>
<evidence type="ECO:0000313" key="14">
    <source>
        <dbReference type="Proteomes" id="UP001188597"/>
    </source>
</evidence>
<evidence type="ECO:0008006" key="15">
    <source>
        <dbReference type="Google" id="ProtNLM"/>
    </source>
</evidence>
<keyword evidence="10 12" id="KW-0472">Membrane</keyword>
<dbReference type="SUPFAM" id="SSF48264">
    <property type="entry name" value="Cytochrome P450"/>
    <property type="match status" value="1"/>
</dbReference>
<dbReference type="PRINTS" id="PR00385">
    <property type="entry name" value="P450"/>
</dbReference>
<dbReference type="AlphaFoldDB" id="A0AA88VKC1"/>
<feature type="transmembrane region" description="Helical" evidence="12">
    <location>
        <begin position="25"/>
        <end position="48"/>
    </location>
</feature>
<dbReference type="GO" id="GO:0004497">
    <property type="term" value="F:monooxygenase activity"/>
    <property type="evidence" value="ECO:0007669"/>
    <property type="project" value="UniProtKB-KW"/>
</dbReference>
<evidence type="ECO:0000256" key="2">
    <source>
        <dbReference type="ARBA" id="ARBA00010617"/>
    </source>
</evidence>
<keyword evidence="3 11" id="KW-0349">Heme</keyword>
<dbReference type="Pfam" id="PF00067">
    <property type="entry name" value="p450"/>
    <property type="match status" value="1"/>
</dbReference>
<keyword evidence="6 12" id="KW-1133">Transmembrane helix</keyword>
<keyword evidence="5 11" id="KW-0479">Metal-binding</keyword>
<sequence length="525" mass="59938">MVTINHFVPIKVGASSHPLSSDFTMYSLMILVLLLIFLSKLLHSIFWVPWKIQQHFRKQGVAGPSYRPIVGNSAEIRRLTSEAESRSIPFNHDILHRVAPHYHRWAEMYGKTFLYWFGAKPRLTLADPDLIREVLPNSTSGSFDKLGFNPLSEMLFGQGLAGLKGKKWVVHRKLASQAFNMEIVKAWVPEIVVSTIKMLGKWEEESGGKDEFEVEVHEELHNLSAEVISKTAFGSNFEEGKRIFEIQEQQASLALLAMRSVYIPGFRFLPTKKNRVRWRLEREIRDSIRTLIEMNSRTRANSKNLLSLLMSGNDSSHEEEQGLGVEEVINECKTFYFAGKDTTGNLLTWALLLLALHQDWQMKAREEVSRICKGSELPSAENLSDFKLMSMIINETLRLYPPVVMLTRQTSKDVKLGSLDIPAKTEFYLALTAVHHDTEIWGEDANEFNPMRFSEPRKHLASFFPFGLGFRICVGQNLALVEAKIALVMIIKQFSFAVSPSYVHAPKLFLTLQPQYGAHILFRRI</sequence>
<keyword evidence="9" id="KW-0503">Monooxygenase</keyword>
<evidence type="ECO:0000256" key="7">
    <source>
        <dbReference type="ARBA" id="ARBA00023002"/>
    </source>
</evidence>
<evidence type="ECO:0000256" key="11">
    <source>
        <dbReference type="PIRSR" id="PIRSR602401-1"/>
    </source>
</evidence>
<evidence type="ECO:0000256" key="5">
    <source>
        <dbReference type="ARBA" id="ARBA00022723"/>
    </source>
</evidence>
<evidence type="ECO:0000256" key="9">
    <source>
        <dbReference type="ARBA" id="ARBA00023033"/>
    </source>
</evidence>
<evidence type="ECO:0000256" key="4">
    <source>
        <dbReference type="ARBA" id="ARBA00022692"/>
    </source>
</evidence>
<accession>A0AA88VKC1</accession>
<evidence type="ECO:0000256" key="1">
    <source>
        <dbReference type="ARBA" id="ARBA00004370"/>
    </source>
</evidence>
<dbReference type="InterPro" id="IPR050665">
    <property type="entry name" value="Cytochrome_P450_Monooxygen"/>
</dbReference>
<dbReference type="PANTHER" id="PTHR24282:SF211">
    <property type="entry name" value="CYTOCHROME P450-RELATED"/>
    <property type="match status" value="1"/>
</dbReference>
<name>A0AA88VKC1_9ASTE</name>
<reference evidence="13" key="1">
    <citation type="submission" date="2022-12" db="EMBL/GenBank/DDBJ databases">
        <title>Draft genome assemblies for two species of Escallonia (Escalloniales).</title>
        <authorList>
            <person name="Chanderbali A."/>
            <person name="Dervinis C."/>
            <person name="Anghel I."/>
            <person name="Soltis D."/>
            <person name="Soltis P."/>
            <person name="Zapata F."/>
        </authorList>
    </citation>
    <scope>NUCLEOTIDE SEQUENCE</scope>
    <source>
        <strain evidence="13">UCBG64.0493</strain>
        <tissue evidence="13">Leaf</tissue>
    </source>
</reference>
<comment type="caution">
    <text evidence="13">The sequence shown here is derived from an EMBL/GenBank/DDBJ whole genome shotgun (WGS) entry which is preliminary data.</text>
</comment>
<dbReference type="GO" id="GO:0005506">
    <property type="term" value="F:iron ion binding"/>
    <property type="evidence" value="ECO:0007669"/>
    <property type="project" value="InterPro"/>
</dbReference>
<evidence type="ECO:0000256" key="10">
    <source>
        <dbReference type="ARBA" id="ARBA00023136"/>
    </source>
</evidence>
<dbReference type="InterPro" id="IPR036396">
    <property type="entry name" value="Cyt_P450_sf"/>
</dbReference>
<evidence type="ECO:0000256" key="3">
    <source>
        <dbReference type="ARBA" id="ARBA00022617"/>
    </source>
</evidence>
<keyword evidence="4 12" id="KW-0812">Transmembrane</keyword>
<dbReference type="EMBL" id="JAVXUP010001677">
    <property type="protein sequence ID" value="KAK3009109.1"/>
    <property type="molecule type" value="Genomic_DNA"/>
</dbReference>
<dbReference type="Gene3D" id="1.10.630.10">
    <property type="entry name" value="Cytochrome P450"/>
    <property type="match status" value="1"/>
</dbReference>
<feature type="binding site" description="axial binding residue" evidence="11">
    <location>
        <position position="473"/>
    </location>
    <ligand>
        <name>heme</name>
        <dbReference type="ChEBI" id="CHEBI:30413"/>
    </ligand>
    <ligandPart>
        <name>Fe</name>
        <dbReference type="ChEBI" id="CHEBI:18248"/>
    </ligandPart>
</feature>
<keyword evidence="8 11" id="KW-0408">Iron</keyword>
<keyword evidence="14" id="KW-1185">Reference proteome</keyword>
<dbReference type="GO" id="GO:0016020">
    <property type="term" value="C:membrane"/>
    <property type="evidence" value="ECO:0007669"/>
    <property type="project" value="UniProtKB-SubCell"/>
</dbReference>
<dbReference type="InterPro" id="IPR001128">
    <property type="entry name" value="Cyt_P450"/>
</dbReference>
<proteinExistence type="inferred from homology"/>
<dbReference type="PANTHER" id="PTHR24282">
    <property type="entry name" value="CYTOCHROME P450 FAMILY MEMBER"/>
    <property type="match status" value="1"/>
</dbReference>
<protein>
    <recommendedName>
        <fullName evidence="15">Cytochrome P450</fullName>
    </recommendedName>
</protein>